<feature type="transmembrane region" description="Helical" evidence="2">
    <location>
        <begin position="6"/>
        <end position="23"/>
    </location>
</feature>
<feature type="compositionally biased region" description="Polar residues" evidence="1">
    <location>
        <begin position="90"/>
        <end position="102"/>
    </location>
</feature>
<evidence type="ECO:0000256" key="1">
    <source>
        <dbReference type="SAM" id="MobiDB-lite"/>
    </source>
</evidence>
<gene>
    <name evidence="3" type="ORF">XNOV1_A038953</name>
</gene>
<reference evidence="3" key="1">
    <citation type="submission" date="2023-08" db="EMBL/GenBank/DDBJ databases">
        <authorList>
            <person name="Alioto T."/>
            <person name="Alioto T."/>
            <person name="Gomez Garrido J."/>
        </authorList>
    </citation>
    <scope>NUCLEOTIDE SEQUENCE</scope>
</reference>
<dbReference type="EMBL" id="OY660886">
    <property type="protein sequence ID" value="CAJ1086599.1"/>
    <property type="molecule type" value="Genomic_DNA"/>
</dbReference>
<feature type="region of interest" description="Disordered" evidence="1">
    <location>
        <begin position="52"/>
        <end position="130"/>
    </location>
</feature>
<organism evidence="3 4">
    <name type="scientific">Xyrichtys novacula</name>
    <name type="common">Pearly razorfish</name>
    <name type="synonym">Hemipteronotus novacula</name>
    <dbReference type="NCBI Taxonomy" id="13765"/>
    <lineage>
        <taxon>Eukaryota</taxon>
        <taxon>Metazoa</taxon>
        <taxon>Chordata</taxon>
        <taxon>Craniata</taxon>
        <taxon>Vertebrata</taxon>
        <taxon>Euteleostomi</taxon>
        <taxon>Actinopterygii</taxon>
        <taxon>Neopterygii</taxon>
        <taxon>Teleostei</taxon>
        <taxon>Neoteleostei</taxon>
        <taxon>Acanthomorphata</taxon>
        <taxon>Eupercaria</taxon>
        <taxon>Labriformes</taxon>
        <taxon>Labridae</taxon>
        <taxon>Xyrichtys</taxon>
    </lineage>
</organism>
<protein>
    <submittedName>
        <fullName evidence="3">Uncharacterized protein LOC117807597</fullName>
    </submittedName>
</protein>
<dbReference type="Proteomes" id="UP001178508">
    <property type="component" value="Chromosome 23"/>
</dbReference>
<keyword evidence="2" id="KW-1133">Transmembrane helix</keyword>
<sequence>MHWTVRVTVALLNIIWVFFFLTFDPFSVPAQRRCEDEDIVFGEFCIQLDNKSNNTDTSAEVKNSTPESSAPEIGQEAVLPESDMTPSEAVPTSTESSGASQRVSDEGLDPGPVVVTRINQEPSSKCPAGTFLARHHHDTTKTGFFPIEDYLDDFEYIED</sequence>
<feature type="compositionally biased region" description="Polar residues" evidence="1">
    <location>
        <begin position="52"/>
        <end position="68"/>
    </location>
</feature>
<keyword evidence="4" id="KW-1185">Reference proteome</keyword>
<name>A0AAV1HN45_XYRNO</name>
<dbReference type="AlphaFoldDB" id="A0AAV1HN45"/>
<evidence type="ECO:0000256" key="2">
    <source>
        <dbReference type="SAM" id="Phobius"/>
    </source>
</evidence>
<evidence type="ECO:0000313" key="3">
    <source>
        <dbReference type="EMBL" id="CAJ1086599.1"/>
    </source>
</evidence>
<keyword evidence="2" id="KW-0812">Transmembrane</keyword>
<keyword evidence="2" id="KW-0472">Membrane</keyword>
<proteinExistence type="predicted"/>
<accession>A0AAV1HN45</accession>
<evidence type="ECO:0000313" key="4">
    <source>
        <dbReference type="Proteomes" id="UP001178508"/>
    </source>
</evidence>